<evidence type="ECO:0000313" key="1">
    <source>
        <dbReference type="EMBL" id="PLW46890.1"/>
    </source>
</evidence>
<protein>
    <submittedName>
        <fullName evidence="1">Uncharacterized protein</fullName>
    </submittedName>
</protein>
<dbReference type="EMBL" id="PGCJ01000115">
    <property type="protein sequence ID" value="PLW46890.1"/>
    <property type="molecule type" value="Genomic_DNA"/>
</dbReference>
<dbReference type="AlphaFoldDB" id="A0A2N5VA46"/>
<comment type="caution">
    <text evidence="1">The sequence shown here is derived from an EMBL/GenBank/DDBJ whole genome shotgun (WGS) entry which is preliminary data.</text>
</comment>
<proteinExistence type="predicted"/>
<name>A0A2N5VA46_9BASI</name>
<accession>A0A2N5VA46</accession>
<evidence type="ECO:0000313" key="2">
    <source>
        <dbReference type="Proteomes" id="UP000235388"/>
    </source>
</evidence>
<dbReference type="Proteomes" id="UP000235388">
    <property type="component" value="Unassembled WGS sequence"/>
</dbReference>
<organism evidence="1 2">
    <name type="scientific">Puccinia coronata f. sp. avenae</name>
    <dbReference type="NCBI Taxonomy" id="200324"/>
    <lineage>
        <taxon>Eukaryota</taxon>
        <taxon>Fungi</taxon>
        <taxon>Dikarya</taxon>
        <taxon>Basidiomycota</taxon>
        <taxon>Pucciniomycotina</taxon>
        <taxon>Pucciniomycetes</taxon>
        <taxon>Pucciniales</taxon>
        <taxon>Pucciniaceae</taxon>
        <taxon>Puccinia</taxon>
    </lineage>
</organism>
<gene>
    <name evidence="1" type="ORF">PCANC_06586</name>
</gene>
<keyword evidence="2" id="KW-1185">Reference proteome</keyword>
<sequence>MIYASEVRAEVTVVVKDLDPDGAEVFNGEEGVNRSGGIPLGGLLPIVAIDKPAPGLSKAALKGAGPADGIEQGRLLAAEEQPLLQLNQPALHQLPGLVSLRARTRRLPCHILHTLPEPDHPLLVVLHVRRNHPRPVARRQRKTRRHLAARLVRVRGPWQCQDQGPAAQNTVSQTIQISVEIIHTLAWVKDATHLAAVVCVLH</sequence>
<reference evidence="1 2" key="1">
    <citation type="submission" date="2017-11" db="EMBL/GenBank/DDBJ databases">
        <title>De novo assembly and phasing of dikaryotic genomes from two isolates of Puccinia coronata f. sp. avenae, the causal agent of oat crown rust.</title>
        <authorList>
            <person name="Miller M.E."/>
            <person name="Zhang Y."/>
            <person name="Omidvar V."/>
            <person name="Sperschneider J."/>
            <person name="Schwessinger B."/>
            <person name="Raley C."/>
            <person name="Palmer J.M."/>
            <person name="Garnica D."/>
            <person name="Upadhyaya N."/>
            <person name="Rathjen J."/>
            <person name="Taylor J.M."/>
            <person name="Park R.F."/>
            <person name="Dodds P.N."/>
            <person name="Hirsch C.D."/>
            <person name="Kianian S.F."/>
            <person name="Figueroa M."/>
        </authorList>
    </citation>
    <scope>NUCLEOTIDE SEQUENCE [LARGE SCALE GENOMIC DNA]</scope>
    <source>
        <strain evidence="1">12NC29</strain>
    </source>
</reference>